<dbReference type="OrthoDB" id="9799825at2"/>
<reference evidence="8 9" key="1">
    <citation type="submission" date="2019-05" db="EMBL/GenBank/DDBJ databases">
        <title>Draft Genome Sequences of Six Type Strains of the Genus Massilia.</title>
        <authorList>
            <person name="Miess H."/>
            <person name="Frediansyhah A."/>
            <person name="Gross H."/>
        </authorList>
    </citation>
    <scope>NUCLEOTIDE SEQUENCE [LARGE SCALE GENOMIC DNA]</scope>
    <source>
        <strain evidence="8 9">DSMZ 26121</strain>
    </source>
</reference>
<gene>
    <name evidence="8" type="ORF">FCL38_09230</name>
    <name evidence="7" type="ORF">FHS02_002243</name>
</gene>
<keyword evidence="3" id="KW-0238">DNA-binding</keyword>
<keyword evidence="2" id="KW-0731">Sigma factor</keyword>
<dbReference type="Gene3D" id="1.20.140.160">
    <property type="match status" value="1"/>
</dbReference>
<dbReference type="Pfam" id="PF04545">
    <property type="entry name" value="Sigma70_r4"/>
    <property type="match status" value="1"/>
</dbReference>
<dbReference type="InterPro" id="IPR014284">
    <property type="entry name" value="RNA_pol_sigma-70_dom"/>
</dbReference>
<organism evidence="7 10">
    <name type="scientific">Pseudoduganella umbonata</name>
    <dbReference type="NCBI Taxonomy" id="864828"/>
    <lineage>
        <taxon>Bacteria</taxon>
        <taxon>Pseudomonadati</taxon>
        <taxon>Pseudomonadota</taxon>
        <taxon>Betaproteobacteria</taxon>
        <taxon>Burkholderiales</taxon>
        <taxon>Oxalobacteraceae</taxon>
        <taxon>Telluria group</taxon>
        <taxon>Pseudoduganella</taxon>
    </lineage>
</organism>
<keyword evidence="9" id="KW-1185">Reference proteome</keyword>
<evidence type="ECO:0000259" key="5">
    <source>
        <dbReference type="Pfam" id="PF04542"/>
    </source>
</evidence>
<dbReference type="PANTHER" id="PTHR30385:SF7">
    <property type="entry name" value="RNA POLYMERASE SIGMA FACTOR FLIA"/>
    <property type="match status" value="1"/>
</dbReference>
<sequence length="264" mass="29127">MVYAATDSSAGNYGGGYADTHGENYGESYGESYEVRAAAQPLSPAAEQKHLMSYAPLVKKIVRQLNSQVGGAIDREDMEQIGLMGLLEALRRYGEPDAAFGSFASLRIRGAILDELRRQDWRPRAVRQQSHKLRDGVRALTRKLGREPSEQEAIAGLGITAEEYMAYQLDENAEVMASFDDLLQEGGADGTAGSAPSPEEQLMVRRSLEQALNGLNEREQRVVQMYYEFELSYKEIAAVLDLTDARVCQLNKAALNKMKAVLQG</sequence>
<dbReference type="EMBL" id="CP040017">
    <property type="protein sequence ID" value="QCP10592.1"/>
    <property type="molecule type" value="Genomic_DNA"/>
</dbReference>
<dbReference type="Gene3D" id="1.10.1740.10">
    <property type="match status" value="1"/>
</dbReference>
<dbReference type="InterPro" id="IPR013324">
    <property type="entry name" value="RNA_pol_sigma_r3/r4-like"/>
</dbReference>
<evidence type="ECO:0000256" key="3">
    <source>
        <dbReference type="ARBA" id="ARBA00023125"/>
    </source>
</evidence>
<dbReference type="PANTHER" id="PTHR30385">
    <property type="entry name" value="SIGMA FACTOR F FLAGELLAR"/>
    <property type="match status" value="1"/>
</dbReference>
<feature type="domain" description="RNA polymerase sigma-70 region 4" evidence="6">
    <location>
        <begin position="211"/>
        <end position="259"/>
    </location>
</feature>
<dbReference type="GO" id="GO:0003677">
    <property type="term" value="F:DNA binding"/>
    <property type="evidence" value="ECO:0007669"/>
    <property type="project" value="UniProtKB-KW"/>
</dbReference>
<evidence type="ECO:0000256" key="1">
    <source>
        <dbReference type="ARBA" id="ARBA00023015"/>
    </source>
</evidence>
<keyword evidence="7" id="KW-0969">Cilium</keyword>
<dbReference type="InterPro" id="IPR000943">
    <property type="entry name" value="RNA_pol_sigma70"/>
</dbReference>
<dbReference type="InterPro" id="IPR007630">
    <property type="entry name" value="RNA_pol_sigma70_r4"/>
</dbReference>
<dbReference type="NCBIfam" id="TIGR02937">
    <property type="entry name" value="sigma70-ECF"/>
    <property type="match status" value="1"/>
</dbReference>
<keyword evidence="4" id="KW-0804">Transcription</keyword>
<protein>
    <submittedName>
        <fullName evidence="8">FliA/WhiG family RNA polymerase sigma factor</fullName>
    </submittedName>
    <submittedName>
        <fullName evidence="7">RNA polymerase sigma factor for flagellar operon FliA</fullName>
    </submittedName>
</protein>
<dbReference type="InterPro" id="IPR012845">
    <property type="entry name" value="RNA_pol_sigma_FliA_WhiG"/>
</dbReference>
<reference evidence="7 10" key="2">
    <citation type="submission" date="2020-08" db="EMBL/GenBank/DDBJ databases">
        <title>Genomic Encyclopedia of Type Strains, Phase III (KMG-III): the genomes of soil and plant-associated and newly described type strains.</title>
        <authorList>
            <person name="Whitman W."/>
        </authorList>
    </citation>
    <scope>NUCLEOTIDE SEQUENCE [LARGE SCALE GENOMIC DNA]</scope>
    <source>
        <strain evidence="7 10">CECT 7753</strain>
    </source>
</reference>
<evidence type="ECO:0000313" key="10">
    <source>
        <dbReference type="Proteomes" id="UP000584325"/>
    </source>
</evidence>
<dbReference type="NCBIfam" id="TIGR02479">
    <property type="entry name" value="FliA_WhiG"/>
    <property type="match status" value="1"/>
</dbReference>
<dbReference type="InterPro" id="IPR013325">
    <property type="entry name" value="RNA_pol_sigma_r2"/>
</dbReference>
<accession>A0A4P8HPW5</accession>
<dbReference type="RefSeq" id="WP_137313471.1">
    <property type="nucleotide sequence ID" value="NZ_CP040017.1"/>
</dbReference>
<evidence type="ECO:0000259" key="6">
    <source>
        <dbReference type="Pfam" id="PF04545"/>
    </source>
</evidence>
<evidence type="ECO:0000313" key="8">
    <source>
        <dbReference type="EMBL" id="QCP10592.1"/>
    </source>
</evidence>
<dbReference type="SUPFAM" id="SSF88659">
    <property type="entry name" value="Sigma3 and sigma4 domains of RNA polymerase sigma factors"/>
    <property type="match status" value="2"/>
</dbReference>
<keyword evidence="7" id="KW-0966">Cell projection</keyword>
<dbReference type="EMBL" id="JACHXS010000003">
    <property type="protein sequence ID" value="MBB3221436.1"/>
    <property type="molecule type" value="Genomic_DNA"/>
</dbReference>
<name>A0A4P8HPW5_9BURK</name>
<feature type="domain" description="RNA polymerase sigma-70 region 2" evidence="5">
    <location>
        <begin position="53"/>
        <end position="122"/>
    </location>
</feature>
<dbReference type="Proteomes" id="UP000584325">
    <property type="component" value="Unassembled WGS sequence"/>
</dbReference>
<dbReference type="AlphaFoldDB" id="A0A4P8HPW5"/>
<keyword evidence="7" id="KW-0282">Flagellum</keyword>
<dbReference type="Pfam" id="PF04542">
    <property type="entry name" value="Sigma70_r2"/>
    <property type="match status" value="1"/>
</dbReference>
<dbReference type="CDD" id="cd06171">
    <property type="entry name" value="Sigma70_r4"/>
    <property type="match status" value="1"/>
</dbReference>
<dbReference type="NCBIfam" id="NF005413">
    <property type="entry name" value="PRK06986.1"/>
    <property type="match status" value="1"/>
</dbReference>
<dbReference type="GO" id="GO:0016987">
    <property type="term" value="F:sigma factor activity"/>
    <property type="evidence" value="ECO:0007669"/>
    <property type="project" value="UniProtKB-KW"/>
</dbReference>
<evidence type="ECO:0000256" key="4">
    <source>
        <dbReference type="ARBA" id="ARBA00023163"/>
    </source>
</evidence>
<dbReference type="InterPro" id="IPR007627">
    <property type="entry name" value="RNA_pol_sigma70_r2"/>
</dbReference>
<evidence type="ECO:0000313" key="7">
    <source>
        <dbReference type="EMBL" id="MBB3221436.1"/>
    </source>
</evidence>
<proteinExistence type="predicted"/>
<dbReference type="Proteomes" id="UP000298763">
    <property type="component" value="Chromosome"/>
</dbReference>
<evidence type="ECO:0000313" key="9">
    <source>
        <dbReference type="Proteomes" id="UP000298763"/>
    </source>
</evidence>
<evidence type="ECO:0000256" key="2">
    <source>
        <dbReference type="ARBA" id="ARBA00023082"/>
    </source>
</evidence>
<dbReference type="PRINTS" id="PR00046">
    <property type="entry name" value="SIGMA70FCT"/>
</dbReference>
<dbReference type="SUPFAM" id="SSF88946">
    <property type="entry name" value="Sigma2 domain of RNA polymerase sigma factors"/>
    <property type="match status" value="1"/>
</dbReference>
<dbReference type="GO" id="GO:0006352">
    <property type="term" value="P:DNA-templated transcription initiation"/>
    <property type="evidence" value="ECO:0007669"/>
    <property type="project" value="InterPro"/>
</dbReference>
<dbReference type="GO" id="GO:0003899">
    <property type="term" value="F:DNA-directed RNA polymerase activity"/>
    <property type="evidence" value="ECO:0007669"/>
    <property type="project" value="InterPro"/>
</dbReference>
<keyword evidence="1" id="KW-0805">Transcription regulation</keyword>